<evidence type="ECO:0000256" key="1">
    <source>
        <dbReference type="ARBA" id="ARBA00001946"/>
    </source>
</evidence>
<dbReference type="Proteomes" id="UP000286050">
    <property type="component" value="Unassembled WGS sequence"/>
</dbReference>
<keyword evidence="5 9" id="KW-0255">Endonuclease</keyword>
<evidence type="ECO:0000313" key="10">
    <source>
        <dbReference type="EMBL" id="RHD56587.1"/>
    </source>
</evidence>
<dbReference type="GO" id="GO:0051607">
    <property type="term" value="P:defense response to virus"/>
    <property type="evidence" value="ECO:0007669"/>
    <property type="project" value="UniProtKB-UniRule"/>
</dbReference>
<evidence type="ECO:0000256" key="4">
    <source>
        <dbReference type="ARBA" id="ARBA00022723"/>
    </source>
</evidence>
<comment type="caution">
    <text evidence="10">The sequence shown here is derived from an EMBL/GenBank/DDBJ whole genome shotgun (WGS) entry which is preliminary data.</text>
</comment>
<evidence type="ECO:0000256" key="2">
    <source>
        <dbReference type="ARBA" id="ARBA00009959"/>
    </source>
</evidence>
<dbReference type="AlphaFoldDB" id="A0A414FYD1"/>
<comment type="similarity">
    <text evidence="2 9">Belongs to the CRISPR-associated endoribonuclease Cas2 protein family.</text>
</comment>
<dbReference type="HAMAP" id="MF_01471">
    <property type="entry name" value="Cas2"/>
    <property type="match status" value="1"/>
</dbReference>
<comment type="cofactor">
    <cofactor evidence="1 9">
        <name>Mg(2+)</name>
        <dbReference type="ChEBI" id="CHEBI:18420"/>
    </cofactor>
</comment>
<dbReference type="RefSeq" id="WP_118271802.1">
    <property type="nucleotide sequence ID" value="NZ_QSJI01000002.1"/>
</dbReference>
<keyword evidence="4 9" id="KW-0479">Metal-binding</keyword>
<dbReference type="InterPro" id="IPR019199">
    <property type="entry name" value="Virulence_VapD/CRISPR_Cas2"/>
</dbReference>
<evidence type="ECO:0000256" key="7">
    <source>
        <dbReference type="ARBA" id="ARBA00022842"/>
    </source>
</evidence>
<evidence type="ECO:0000256" key="3">
    <source>
        <dbReference type="ARBA" id="ARBA00022722"/>
    </source>
</evidence>
<organism evidence="10 11">
    <name type="scientific">Collinsella intestinalis</name>
    <dbReference type="NCBI Taxonomy" id="147207"/>
    <lineage>
        <taxon>Bacteria</taxon>
        <taxon>Bacillati</taxon>
        <taxon>Actinomycetota</taxon>
        <taxon>Coriobacteriia</taxon>
        <taxon>Coriobacteriales</taxon>
        <taxon>Coriobacteriaceae</taxon>
        <taxon>Collinsella</taxon>
    </lineage>
</organism>
<dbReference type="EC" id="3.1.-.-" evidence="9"/>
<sequence length="102" mass="11614">MRLLVFFDLPVSTAAQRKRCSQFRKYLVKDGFLMLQQSVYSKLAVNEAAASGSIARMRKHRPPEGLVQVLKVTEKQYATMTYITGNEAAHDEVDTMEEFLVL</sequence>
<gene>
    <name evidence="9 10" type="primary">cas2</name>
    <name evidence="10" type="ORF">DW787_03335</name>
</gene>
<dbReference type="GO" id="GO:0043571">
    <property type="term" value="P:maintenance of CRISPR repeat elements"/>
    <property type="evidence" value="ECO:0007669"/>
    <property type="project" value="UniProtKB-UniRule"/>
</dbReference>
<keyword evidence="8 9" id="KW-0051">Antiviral defense</keyword>
<accession>A0A414FYD1</accession>
<evidence type="ECO:0000256" key="5">
    <source>
        <dbReference type="ARBA" id="ARBA00022759"/>
    </source>
</evidence>
<dbReference type="GO" id="GO:0016787">
    <property type="term" value="F:hydrolase activity"/>
    <property type="evidence" value="ECO:0007669"/>
    <property type="project" value="UniProtKB-KW"/>
</dbReference>
<evidence type="ECO:0000313" key="11">
    <source>
        <dbReference type="Proteomes" id="UP000286050"/>
    </source>
</evidence>
<reference evidence="10 11" key="1">
    <citation type="submission" date="2018-08" db="EMBL/GenBank/DDBJ databases">
        <title>A genome reference for cultivated species of the human gut microbiota.</title>
        <authorList>
            <person name="Zou Y."/>
            <person name="Xue W."/>
            <person name="Luo G."/>
        </authorList>
    </citation>
    <scope>NUCLEOTIDE SEQUENCE [LARGE SCALE GENOMIC DNA]</scope>
    <source>
        <strain evidence="10 11">AM30-5LB</strain>
    </source>
</reference>
<name>A0A414FYD1_9ACTN</name>
<keyword evidence="3 9" id="KW-0540">Nuclease</keyword>
<evidence type="ECO:0000256" key="6">
    <source>
        <dbReference type="ARBA" id="ARBA00022801"/>
    </source>
</evidence>
<proteinExistence type="inferred from homology"/>
<comment type="subunit">
    <text evidence="9">Homodimer, forms a heterotetramer with a Cas1 homodimer.</text>
</comment>
<dbReference type="NCBIfam" id="TIGR01573">
    <property type="entry name" value="cas2"/>
    <property type="match status" value="1"/>
</dbReference>
<keyword evidence="7 9" id="KW-0460">Magnesium</keyword>
<dbReference type="EMBL" id="QSJI01000002">
    <property type="protein sequence ID" value="RHD56587.1"/>
    <property type="molecule type" value="Genomic_DNA"/>
</dbReference>
<feature type="binding site" evidence="9">
    <location>
        <position position="8"/>
    </location>
    <ligand>
        <name>Mg(2+)</name>
        <dbReference type="ChEBI" id="CHEBI:18420"/>
        <note>catalytic</note>
    </ligand>
</feature>
<protein>
    <recommendedName>
        <fullName evidence="9">CRISPR-associated endoribonuclease Cas2</fullName>
        <ecNumber evidence="9">3.1.-.-</ecNumber>
    </recommendedName>
</protein>
<evidence type="ECO:0000256" key="8">
    <source>
        <dbReference type="ARBA" id="ARBA00023118"/>
    </source>
</evidence>
<dbReference type="GO" id="GO:0046872">
    <property type="term" value="F:metal ion binding"/>
    <property type="evidence" value="ECO:0007669"/>
    <property type="project" value="UniProtKB-UniRule"/>
</dbReference>
<keyword evidence="6 9" id="KW-0378">Hydrolase</keyword>
<dbReference type="GO" id="GO:0004521">
    <property type="term" value="F:RNA endonuclease activity"/>
    <property type="evidence" value="ECO:0007669"/>
    <property type="project" value="InterPro"/>
</dbReference>
<dbReference type="SUPFAM" id="SSF143430">
    <property type="entry name" value="TTP0101/SSO1404-like"/>
    <property type="match status" value="1"/>
</dbReference>
<dbReference type="Pfam" id="PF09827">
    <property type="entry name" value="CRISPR_Cas2"/>
    <property type="match status" value="1"/>
</dbReference>
<evidence type="ECO:0000256" key="9">
    <source>
        <dbReference type="HAMAP-Rule" id="MF_01471"/>
    </source>
</evidence>
<comment type="function">
    <text evidence="9">CRISPR (clustered regularly interspaced short palindromic repeat), is an adaptive immune system that provides protection against mobile genetic elements (viruses, transposable elements and conjugative plasmids). CRISPR clusters contain sequences complementary to antecedent mobile elements and target invading nucleic acids. CRISPR clusters are transcribed and processed into CRISPR RNA (crRNA). Functions as a ssRNA-specific endoribonuclease. Involved in the integration of spacer DNA into the CRISPR cassette.</text>
</comment>
<dbReference type="InterPro" id="IPR021127">
    <property type="entry name" value="CRISPR_associated_Cas2"/>
</dbReference>